<dbReference type="CDD" id="cd09272">
    <property type="entry name" value="RNase_HI_RT_Ty1"/>
    <property type="match status" value="1"/>
</dbReference>
<dbReference type="PANTHER" id="PTHR11439">
    <property type="entry name" value="GAG-POL-RELATED RETROTRANSPOSON"/>
    <property type="match status" value="1"/>
</dbReference>
<evidence type="ECO:0000313" key="1">
    <source>
        <dbReference type="EMBL" id="GJT45401.1"/>
    </source>
</evidence>
<protein>
    <submittedName>
        <fullName evidence="1">Uncharacterized protein</fullName>
    </submittedName>
</protein>
<reference evidence="1" key="2">
    <citation type="submission" date="2022-01" db="EMBL/GenBank/DDBJ databases">
        <authorList>
            <person name="Yamashiro T."/>
            <person name="Shiraishi A."/>
            <person name="Satake H."/>
            <person name="Nakayama K."/>
        </authorList>
    </citation>
    <scope>NUCLEOTIDE SEQUENCE</scope>
</reference>
<keyword evidence="2" id="KW-1185">Reference proteome</keyword>
<organism evidence="1 2">
    <name type="scientific">Tanacetum coccineum</name>
    <dbReference type="NCBI Taxonomy" id="301880"/>
    <lineage>
        <taxon>Eukaryota</taxon>
        <taxon>Viridiplantae</taxon>
        <taxon>Streptophyta</taxon>
        <taxon>Embryophyta</taxon>
        <taxon>Tracheophyta</taxon>
        <taxon>Spermatophyta</taxon>
        <taxon>Magnoliopsida</taxon>
        <taxon>eudicotyledons</taxon>
        <taxon>Gunneridae</taxon>
        <taxon>Pentapetalae</taxon>
        <taxon>asterids</taxon>
        <taxon>campanulids</taxon>
        <taxon>Asterales</taxon>
        <taxon>Asteraceae</taxon>
        <taxon>Asteroideae</taxon>
        <taxon>Anthemideae</taxon>
        <taxon>Anthemidinae</taxon>
        <taxon>Tanacetum</taxon>
    </lineage>
</organism>
<evidence type="ECO:0000313" key="2">
    <source>
        <dbReference type="Proteomes" id="UP001151760"/>
    </source>
</evidence>
<sequence length="104" mass="11574">MGLWYPKDTAMALTAYADADHVCCKDTRKSTSGSAQFLGDKLVSWSSKKQKSTAISTTEAEYIAMSRCYVLLLSAAKMSKHSRSKPHPHTTTIYIKEAVVNKLW</sequence>
<dbReference type="Proteomes" id="UP001151760">
    <property type="component" value="Unassembled WGS sequence"/>
</dbReference>
<accession>A0ABQ5E1U5</accession>
<dbReference type="EMBL" id="BQNB010015898">
    <property type="protein sequence ID" value="GJT45401.1"/>
    <property type="molecule type" value="Genomic_DNA"/>
</dbReference>
<comment type="caution">
    <text evidence="1">The sequence shown here is derived from an EMBL/GenBank/DDBJ whole genome shotgun (WGS) entry which is preliminary data.</text>
</comment>
<dbReference type="PANTHER" id="PTHR11439:SF509">
    <property type="entry name" value="RNA-DIRECTED DNA POLYMERASE"/>
    <property type="match status" value="1"/>
</dbReference>
<proteinExistence type="predicted"/>
<name>A0ABQ5E1U5_9ASTR</name>
<reference evidence="1" key="1">
    <citation type="journal article" date="2022" name="Int. J. Mol. Sci.">
        <title>Draft Genome of Tanacetum Coccineum: Genomic Comparison of Closely Related Tanacetum-Family Plants.</title>
        <authorList>
            <person name="Yamashiro T."/>
            <person name="Shiraishi A."/>
            <person name="Nakayama K."/>
            <person name="Satake H."/>
        </authorList>
    </citation>
    <scope>NUCLEOTIDE SEQUENCE</scope>
</reference>
<gene>
    <name evidence="1" type="ORF">Tco_0954116</name>
</gene>